<evidence type="ECO:0000259" key="12">
    <source>
        <dbReference type="Pfam" id="PF23096"/>
    </source>
</evidence>
<feature type="domain" description="Proteasome activator Blm10 middle HEAT repeats region" evidence="11">
    <location>
        <begin position="363"/>
        <end position="593"/>
    </location>
</feature>
<evidence type="ECO:0000256" key="8">
    <source>
        <dbReference type="ARBA" id="ARBA00023242"/>
    </source>
</evidence>
<dbReference type="SUPFAM" id="SSF48371">
    <property type="entry name" value="ARM repeat"/>
    <property type="match status" value="1"/>
</dbReference>
<dbReference type="EMBL" id="OU015567">
    <property type="protein sequence ID" value="CAG5113384.1"/>
    <property type="molecule type" value="Genomic_DNA"/>
</dbReference>
<evidence type="ECO:0000259" key="11">
    <source>
        <dbReference type="Pfam" id="PF16507"/>
    </source>
</evidence>
<dbReference type="InterPro" id="IPR021843">
    <property type="entry name" value="PSME4_C"/>
</dbReference>
<evidence type="ECO:0000256" key="2">
    <source>
        <dbReference type="ARBA" id="ARBA00004496"/>
    </source>
</evidence>
<feature type="domain" description="Proteasome activator complex subunit 4 C-terminal" evidence="10">
    <location>
        <begin position="1839"/>
        <end position="1927"/>
    </location>
</feature>
<feature type="region of interest" description="Disordered" evidence="9">
    <location>
        <begin position="1062"/>
        <end position="1085"/>
    </location>
</feature>
<keyword evidence="5" id="KW-0677">Repeat</keyword>
<accession>A0ABN7T701</accession>
<feature type="domain" description="Proteasome activator Blm10 middle HEAT repeats region" evidence="11">
    <location>
        <begin position="610"/>
        <end position="835"/>
    </location>
</feature>
<organism evidence="13 14">
    <name type="scientific">Oikopleura dioica</name>
    <name type="common">Tunicate</name>
    <dbReference type="NCBI Taxonomy" id="34765"/>
    <lineage>
        <taxon>Eukaryota</taxon>
        <taxon>Metazoa</taxon>
        <taxon>Chordata</taxon>
        <taxon>Tunicata</taxon>
        <taxon>Appendicularia</taxon>
        <taxon>Copelata</taxon>
        <taxon>Oikopleuridae</taxon>
        <taxon>Oikopleura</taxon>
    </lineage>
</organism>
<evidence type="ECO:0000313" key="13">
    <source>
        <dbReference type="EMBL" id="CAG5113384.1"/>
    </source>
</evidence>
<comment type="subcellular location">
    <subcellularLocation>
        <location evidence="2">Cytoplasm</location>
    </subcellularLocation>
    <subcellularLocation>
        <location evidence="1">Nucleus speckle</location>
    </subcellularLocation>
</comment>
<keyword evidence="14" id="KW-1185">Reference proteome</keyword>
<proteinExistence type="inferred from homology"/>
<dbReference type="PANTHER" id="PTHR32170:SF3">
    <property type="entry name" value="PROTEASOME ACTIVATOR COMPLEX SUBUNIT 4"/>
    <property type="match status" value="1"/>
</dbReference>
<evidence type="ECO:0000313" key="14">
    <source>
        <dbReference type="Proteomes" id="UP001158576"/>
    </source>
</evidence>
<dbReference type="InterPro" id="IPR055455">
    <property type="entry name" value="HEAT_PSME4"/>
</dbReference>
<protein>
    <submittedName>
        <fullName evidence="13">Oidioi.mRNA.OKI2018_I69.chr2.g7495.t1.cds</fullName>
    </submittedName>
</protein>
<sequence length="1927" mass="223574">MDNEEEEFFDDNDSDVLDNEIGSRHNFQSINVYSYLLPNGEALLSQADQLFKKLLDDFHRCIAVNEIRPGLVRCDRQLRDYIAEFNFRFTKEQHLLLIKLYYNLITSDNIDPYFIMVFCSTFTRLMRHPALISRKELELDWRPMHKIYKNATHNPKANRMLIIYPYRYTSSIKAACRVARRYYPGWVTLFAFQSALILASHPCSCGAIANVTQAIIDEFMPMFCTASSDGGTDANNEDALTGLMTFLPIRLYPEEIPLSVDLWLPKLMNIWMKLDQSKRWEKSIIAPLIQQVSLANIGYVNLQPWYPEIFNKILRSFELQVGEAWSKWRPALAPISSNIAPGFIISFIGGERPEAQEAFAYFEQMLDAVATYVHPSNHGKWTEKLLQFLDTTTQQLIKRIANERHRRRPNWIPLPPEDRRITDADIDRYANLIQPLAMTALFNKAGPHFAANILQFLAIARPKRILPDLISRCQIAFNSLTEPHQASSCIYALVSQISIILSHDVSDDTRLSLMPLLQDLIPSIDINDQAKANWVLYLFDFVFTNSFLEDCSSFIGDDGLSERDDKLIRQSMMIEDLFWSYWEQKLKYISACNSQKETSGEGSQVQLIKADLDTIMHVGYTPAIAACGDALFEPLLRKIFHYCKENVYGDTTAAFMTTNLVQSLVVRDAEKTLSLFFPWLYKKIKDIKRDNPEVIVDEFHMDIELQWSLILLVDLIVAAGESILPYMDKLTEILDIVKDIRIVTGMKLVCKLHSFIITTLAGTHIYRRNQRLATLKTEDRSIPSVTRWGSLYRIKEAKELLGWHRPTQPELDMVVKIFETRLQPCIDKLNEMAETGVDLVVMKQQIAVIIGCLAGIMNSVRFNHGEQLPTVEGYESVLSEKMNTLNTTQEPYLTEKLAHVPQKVFHALKNVLSKLEEEKNISDHRTMHWILLAMNFSFNFRPKMFVHFPHHVDHYKRLYGLYRLQQHKRYPFAIIEVRVYNDLVCKRPYQYDYNYFTQNHLDYLNILVKYAQSPFTRIRKIVQNEFSKLFKCKTVTNICGQHMQGRHEIFLNNITSTLESQSSEKYQSIEEQGKPEENGTSSGDDVEMLEDITNLDDAGLINLLANLKKEELADAKYKPFVDKLRTDKNLLKAFQSATTRNARASESEKMDTTELPDQATELETHKTLKGALYLLDLSKNGHSYTFLAHSHDYSLCKRIWPMVLKVRCDKKSVNDLVMHVFKNIMDNYSTMLFDNKLDNDVIETIRQLSSLSLTAEEISASNERKVRAAENRKNDHQALKHELRELCSDERLSWTRRKLCYTLFAKFMVRLDVEIEPADVELLARELTNEQPKWRLGAFTYVQTALHKIKRVRPREYLKRDEVSGLPTMEKLLYRNAFRTEEDWNNETYYSNRSHLGYTTWTTTVKKYAPIDEKNPSTYPKNSEDVTDIEMPLWKRITDPVWVATVADQLAHWDKNEKNHESYMRQTNCFFINLFRNFGPEAVEPWIAWVEKLIVHTETRSVRVAIIIWAAIVTCMNHWPASKAFHYQRWAVSILDRAIAGVAEELKLFWERTIENFTSSRDIRQYAIIYDYLLDTSRLLQENTSLSNEFRLTLVRKCVSQGISWKAPEFRTKIFEWIMTNPSVLANDYHMIRAAVGQLIFSTLIWKDRETASKENPFAHQAIVDIFEKYQNADTEEAKNIFNTMLFTLNKIIAFGLPGTWKWLGVLLKETGQAEFSDDSDRDKMTRCLVALAQSYQNREVVAHGIDVMSQCASKESWQVRLTLLKLLQRVLFRNFFLNQVHSAKIEKLVFGMLDDARTEVRECAGRTLSGLFRCKVIKPGDEQRIYFTKKLKEGKTDIERDSAVLGLEALIGSAPYDVPTWLPKTIEPLCHAASTSKNSPSKVSAQRALREFKHTHHDQWEEHQHKFNDEQRHMLTDILVSPSYYA</sequence>
<dbReference type="Pfam" id="PF11919">
    <property type="entry name" value="PSME4_C"/>
    <property type="match status" value="1"/>
</dbReference>
<keyword evidence="8" id="KW-0539">Nucleus</keyword>
<dbReference type="InterPro" id="IPR032430">
    <property type="entry name" value="Blm10_mid"/>
</dbReference>
<evidence type="ECO:0000256" key="6">
    <source>
        <dbReference type="ARBA" id="ARBA00022763"/>
    </source>
</evidence>
<dbReference type="Proteomes" id="UP001158576">
    <property type="component" value="Chromosome 2"/>
</dbReference>
<reference evidence="13 14" key="1">
    <citation type="submission" date="2021-04" db="EMBL/GenBank/DDBJ databases">
        <authorList>
            <person name="Bliznina A."/>
        </authorList>
    </citation>
    <scope>NUCLEOTIDE SEQUENCE [LARGE SCALE GENOMIC DNA]</scope>
</reference>
<dbReference type="PANTHER" id="PTHR32170">
    <property type="entry name" value="PROTEASOME ACTIVATOR COMPLEX SUBUNIT 4"/>
    <property type="match status" value="1"/>
</dbReference>
<dbReference type="InterPro" id="IPR016024">
    <property type="entry name" value="ARM-type_fold"/>
</dbReference>
<evidence type="ECO:0000256" key="5">
    <source>
        <dbReference type="ARBA" id="ARBA00022737"/>
    </source>
</evidence>
<evidence type="ECO:0000256" key="4">
    <source>
        <dbReference type="ARBA" id="ARBA00022490"/>
    </source>
</evidence>
<dbReference type="Pfam" id="PF16507">
    <property type="entry name" value="HEAT_PSME4_mid"/>
    <property type="match status" value="2"/>
</dbReference>
<keyword evidence="7" id="KW-0234">DNA repair</keyword>
<keyword evidence="4" id="KW-0963">Cytoplasm</keyword>
<evidence type="ECO:0000256" key="3">
    <source>
        <dbReference type="ARBA" id="ARBA00005739"/>
    </source>
</evidence>
<keyword evidence="6" id="KW-0227">DNA damage</keyword>
<evidence type="ECO:0000256" key="1">
    <source>
        <dbReference type="ARBA" id="ARBA00004324"/>
    </source>
</evidence>
<evidence type="ECO:0000256" key="9">
    <source>
        <dbReference type="SAM" id="MobiDB-lite"/>
    </source>
</evidence>
<evidence type="ECO:0000256" key="7">
    <source>
        <dbReference type="ARBA" id="ARBA00023204"/>
    </source>
</evidence>
<feature type="domain" description="Proteasome activator complex subunit 4-like HEAT repeat-like" evidence="12">
    <location>
        <begin position="1374"/>
        <end position="1595"/>
    </location>
</feature>
<dbReference type="InterPro" id="IPR035309">
    <property type="entry name" value="PSME4"/>
</dbReference>
<comment type="similarity">
    <text evidence="3">Belongs to the BLM10 family.</text>
</comment>
<dbReference type="Pfam" id="PF23096">
    <property type="entry name" value="HEAT_PSME4"/>
    <property type="match status" value="1"/>
</dbReference>
<feature type="compositionally biased region" description="Basic and acidic residues" evidence="9">
    <location>
        <begin position="1067"/>
        <end position="1077"/>
    </location>
</feature>
<dbReference type="Gene3D" id="1.25.10.10">
    <property type="entry name" value="Leucine-rich Repeat Variant"/>
    <property type="match status" value="1"/>
</dbReference>
<dbReference type="InterPro" id="IPR011989">
    <property type="entry name" value="ARM-like"/>
</dbReference>
<gene>
    <name evidence="13" type="ORF">OKIOD_LOCUS16260</name>
</gene>
<name>A0ABN7T701_OIKDI</name>
<evidence type="ECO:0000259" key="10">
    <source>
        <dbReference type="Pfam" id="PF11919"/>
    </source>
</evidence>